<keyword evidence="3" id="KW-0964">Secreted</keyword>
<name>A0A8K1AM61_HARAX</name>
<evidence type="ECO:0000256" key="1">
    <source>
        <dbReference type="ARBA" id="ARBA00004613"/>
    </source>
</evidence>
<dbReference type="Pfam" id="PF01395">
    <property type="entry name" value="PBP_GOBP"/>
    <property type="match status" value="1"/>
</dbReference>
<dbReference type="InterPro" id="IPR036728">
    <property type="entry name" value="PBP_GOBP_sf"/>
</dbReference>
<evidence type="ECO:0000313" key="5">
    <source>
        <dbReference type="EMBL" id="QTE76114.1"/>
    </source>
</evidence>
<dbReference type="InterPro" id="IPR006170">
    <property type="entry name" value="PBP/GOBP"/>
</dbReference>
<comment type="subcellular location">
    <subcellularLocation>
        <location evidence="1">Secreted</location>
    </subcellularLocation>
</comment>
<evidence type="ECO:0000256" key="2">
    <source>
        <dbReference type="ARBA" id="ARBA00008098"/>
    </source>
</evidence>
<protein>
    <submittedName>
        <fullName evidence="5">Odorant binding protein 6</fullName>
    </submittedName>
</protein>
<comment type="similarity">
    <text evidence="2">Belongs to the PBP/GOBP family.</text>
</comment>
<dbReference type="EMBL" id="MT150144">
    <property type="protein sequence ID" value="QTE76114.1"/>
    <property type="molecule type" value="mRNA"/>
</dbReference>
<keyword evidence="4" id="KW-0732">Signal</keyword>
<dbReference type="Gene3D" id="1.10.238.20">
    <property type="entry name" value="Pheromone/general odorant binding protein domain"/>
    <property type="match status" value="1"/>
</dbReference>
<evidence type="ECO:0000256" key="3">
    <source>
        <dbReference type="ARBA" id="ARBA00022525"/>
    </source>
</evidence>
<reference evidence="5" key="1">
    <citation type="journal article" date="2021" name="J Integr Agric">
        <title>Identification and tissue distribution of odorant binding protein genes in Harmonia axyridis (Coleoptera: Coccinellidae).</title>
        <authorList>
            <person name="Qu C."/>
            <person name="Wang R."/>
            <person name="Che W.-n."/>
            <person name="Li F.-q."/>
            <person name="Zhao H.-p."/>
            <person name="Wei Y.-y."/>
            <person name="Luo C."/>
            <person name="Xue M."/>
        </authorList>
    </citation>
    <scope>NUCLEOTIDE SEQUENCE</scope>
</reference>
<dbReference type="PANTHER" id="PTHR21066">
    <property type="entry name" value="ODORANT-BINDING PROTEIN 59A-RELATED"/>
    <property type="match status" value="1"/>
</dbReference>
<dbReference type="PANTHER" id="PTHR21066:SF18">
    <property type="entry name" value="ODORANT-BINDING PROTEIN 73A, ISOFORM B"/>
    <property type="match status" value="1"/>
</dbReference>
<dbReference type="GO" id="GO:0005576">
    <property type="term" value="C:extracellular region"/>
    <property type="evidence" value="ECO:0007669"/>
    <property type="project" value="UniProtKB-SubCell"/>
</dbReference>
<dbReference type="CDD" id="cd23992">
    <property type="entry name" value="PBP_GOBP"/>
    <property type="match status" value="1"/>
</dbReference>
<dbReference type="AlphaFoldDB" id="A0A8K1AM61"/>
<proteinExistence type="evidence at transcript level"/>
<sequence>MYGKILFVVAFCAIGVLGEANKTRKCNIPPTAPKRIEKVINQCQDEIKVAILAEALQAASVINSNKRSKRETFTAEEKRIAGCLLHCVYRKMKAVNDKGFPTVEGLVSLYTEGIEDKEYILATLQSVNVCLAKAQKEFITTPQSLEVQGKTCEIAYDVFDCVSEKIGEYCGQTP</sequence>
<feature type="chain" id="PRO_5035453358" evidence="4">
    <location>
        <begin position="19"/>
        <end position="174"/>
    </location>
</feature>
<accession>A0A8K1AM61</accession>
<feature type="signal peptide" evidence="4">
    <location>
        <begin position="1"/>
        <end position="18"/>
    </location>
</feature>
<evidence type="ECO:0000256" key="4">
    <source>
        <dbReference type="SAM" id="SignalP"/>
    </source>
</evidence>
<dbReference type="InterPro" id="IPR052295">
    <property type="entry name" value="Odorant-binding_protein"/>
</dbReference>
<dbReference type="SUPFAM" id="SSF47565">
    <property type="entry name" value="Insect pheromone/odorant-binding proteins"/>
    <property type="match status" value="1"/>
</dbReference>
<organism evidence="5">
    <name type="scientific">Harmonia axyridis</name>
    <name type="common">Multicolored Asian lady beetle</name>
    <name type="synonym">Coccinella axyridis</name>
    <dbReference type="NCBI Taxonomy" id="115357"/>
    <lineage>
        <taxon>Eukaryota</taxon>
        <taxon>Metazoa</taxon>
        <taxon>Ecdysozoa</taxon>
        <taxon>Arthropoda</taxon>
        <taxon>Hexapoda</taxon>
        <taxon>Insecta</taxon>
        <taxon>Pterygota</taxon>
        <taxon>Neoptera</taxon>
        <taxon>Endopterygota</taxon>
        <taxon>Coleoptera</taxon>
        <taxon>Polyphaga</taxon>
        <taxon>Cucujiformia</taxon>
        <taxon>Coccinelloidea</taxon>
        <taxon>Coccinellidae</taxon>
        <taxon>Coccinellinae</taxon>
        <taxon>Coccinellini</taxon>
        <taxon>Harmonia</taxon>
    </lineage>
</organism>
<dbReference type="GO" id="GO:0005549">
    <property type="term" value="F:odorant binding"/>
    <property type="evidence" value="ECO:0007669"/>
    <property type="project" value="InterPro"/>
</dbReference>